<sequence>MNRVRAVGMLRGFFEGASTSPRARAGVEGRDSLSLIFCRRNAIPAAATSPSLPARGPTSRCPRPPEVPPNIGRPSSQTSTAGPFSYRCGTAKVDQAFMSVIIEQVILSMGPIDMLPLPHVLRTLDSLSSVF</sequence>
<evidence type="ECO:0000256" key="1">
    <source>
        <dbReference type="SAM" id="MobiDB-lite"/>
    </source>
</evidence>
<organism evidence="2 3">
    <name type="scientific">Bodo saltans</name>
    <name type="common">Flagellated protozoan</name>
    <dbReference type="NCBI Taxonomy" id="75058"/>
    <lineage>
        <taxon>Eukaryota</taxon>
        <taxon>Discoba</taxon>
        <taxon>Euglenozoa</taxon>
        <taxon>Kinetoplastea</taxon>
        <taxon>Metakinetoplastina</taxon>
        <taxon>Eubodonida</taxon>
        <taxon>Bodonidae</taxon>
        <taxon>Bodo</taxon>
    </lineage>
</organism>
<feature type="compositionally biased region" description="Polar residues" evidence="1">
    <location>
        <begin position="73"/>
        <end position="82"/>
    </location>
</feature>
<reference evidence="3" key="1">
    <citation type="submission" date="2015-09" db="EMBL/GenBank/DDBJ databases">
        <authorList>
            <consortium name="Pathogen Informatics"/>
        </authorList>
    </citation>
    <scope>NUCLEOTIDE SEQUENCE [LARGE SCALE GENOMIC DNA]</scope>
    <source>
        <strain evidence="3">Lake Konstanz</strain>
    </source>
</reference>
<dbReference type="EMBL" id="CYKH01002169">
    <property type="protein sequence ID" value="CUG93613.1"/>
    <property type="molecule type" value="Genomic_DNA"/>
</dbReference>
<dbReference type="Proteomes" id="UP000051952">
    <property type="component" value="Unassembled WGS sequence"/>
</dbReference>
<proteinExistence type="predicted"/>
<accession>A0A0S4JPZ9</accession>
<feature type="region of interest" description="Disordered" evidence="1">
    <location>
        <begin position="47"/>
        <end position="83"/>
    </location>
</feature>
<name>A0A0S4JPZ9_BODSA</name>
<evidence type="ECO:0000313" key="3">
    <source>
        <dbReference type="Proteomes" id="UP000051952"/>
    </source>
</evidence>
<gene>
    <name evidence="2" type="ORF">BSAL_43780</name>
</gene>
<dbReference type="AlphaFoldDB" id="A0A0S4JPZ9"/>
<protein>
    <submittedName>
        <fullName evidence="2">GPI-anchored surface protein, putative</fullName>
    </submittedName>
</protein>
<dbReference type="VEuPathDB" id="TriTrypDB:BSAL_43780"/>
<evidence type="ECO:0000313" key="2">
    <source>
        <dbReference type="EMBL" id="CUG93613.1"/>
    </source>
</evidence>
<keyword evidence="3" id="KW-1185">Reference proteome</keyword>